<dbReference type="GO" id="GO:0003964">
    <property type="term" value="F:RNA-directed DNA polymerase activity"/>
    <property type="evidence" value="ECO:0007669"/>
    <property type="project" value="UniProtKB-KW"/>
</dbReference>
<keyword evidence="2" id="KW-1185">Reference proteome</keyword>
<sequence>MGSSFAFTGQSPLLAISAPLASTCTNAAFASHLTTGVVAAPTSSGGNPCKVVTPLNPGLIEDTLHSLNILSSWLHIVNGLRKGFNVGVRGTPSSSLSFFKNHASAALDPIFISSYIESEMAAGHYLKPYTPQELEETIGFFRTSPFGLVPKPNTNSFCLIQDMSYPRNNPDLVSVNANISADDFPTKWGTFNKTVELILSLPPGCKAATFDISTAYCLMPICPDQQWALCIYWNGYVHIDYAVMFSLTLSAGVFGAVADMLVAVYQASEYCAILKWINNFLVIHFSDDTWSEEDFMELTGRFGVP</sequence>
<dbReference type="PANTHER" id="PTHR33050">
    <property type="entry name" value="REVERSE TRANSCRIPTASE DOMAIN-CONTAINING PROTEIN"/>
    <property type="match status" value="1"/>
</dbReference>
<dbReference type="Proteomes" id="UP000017559">
    <property type="component" value="Unassembled WGS sequence"/>
</dbReference>
<dbReference type="AlphaFoldDB" id="V2XXT5"/>
<proteinExistence type="predicted"/>
<keyword evidence="1" id="KW-0808">Transferase</keyword>
<dbReference type="STRING" id="1381753.V2XXT5"/>
<keyword evidence="1" id="KW-0695">RNA-directed DNA polymerase</keyword>
<dbReference type="OrthoDB" id="2987636at2759"/>
<evidence type="ECO:0000313" key="1">
    <source>
        <dbReference type="EMBL" id="ESK84194.1"/>
    </source>
</evidence>
<protein>
    <submittedName>
        <fullName evidence="1">Reverse transcriptase ribonuclease h</fullName>
    </submittedName>
</protein>
<dbReference type="EMBL" id="AWSO01001354">
    <property type="protein sequence ID" value="ESK84194.1"/>
    <property type="molecule type" value="Genomic_DNA"/>
</dbReference>
<dbReference type="HOGENOM" id="CLU_980555_0_0_1"/>
<gene>
    <name evidence="1" type="ORF">Moror_16976</name>
</gene>
<comment type="caution">
    <text evidence="1">The sequence shown here is derived from an EMBL/GenBank/DDBJ whole genome shotgun (WGS) entry which is preliminary data.</text>
</comment>
<accession>V2XXT5</accession>
<reference evidence="1 2" key="1">
    <citation type="journal article" date="2014" name="BMC Genomics">
        <title>Genome and secretome analysis of the hemibiotrophic fungal pathogen, Moniliophthora roreri, which causes frosty pod rot disease of cacao: mechanisms of the biotrophic and necrotrophic phases.</title>
        <authorList>
            <person name="Meinhardt L.W."/>
            <person name="Costa G.G.L."/>
            <person name="Thomazella D.P.T."/>
            <person name="Teixeira P.J.P.L."/>
            <person name="Carazzolle M.F."/>
            <person name="Schuster S.C."/>
            <person name="Carlson J.E."/>
            <person name="Guiltinan M.J."/>
            <person name="Mieczkowski P."/>
            <person name="Farmer A."/>
            <person name="Ramaraj T."/>
            <person name="Crozier J."/>
            <person name="Davis R.E."/>
            <person name="Shao J."/>
            <person name="Melnick R.L."/>
            <person name="Pereira G.A.G."/>
            <person name="Bailey B.A."/>
        </authorList>
    </citation>
    <scope>NUCLEOTIDE SEQUENCE [LARGE SCALE GENOMIC DNA]</scope>
    <source>
        <strain evidence="1 2">MCA 2997</strain>
    </source>
</reference>
<keyword evidence="1" id="KW-0548">Nucleotidyltransferase</keyword>
<name>V2XXT5_MONRO</name>
<dbReference type="KEGG" id="mrr:Moror_16976"/>
<organism evidence="1 2">
    <name type="scientific">Moniliophthora roreri (strain MCA 2997)</name>
    <name type="common">Cocoa frosty pod rot fungus</name>
    <name type="synonym">Crinipellis roreri</name>
    <dbReference type="NCBI Taxonomy" id="1381753"/>
    <lineage>
        <taxon>Eukaryota</taxon>
        <taxon>Fungi</taxon>
        <taxon>Dikarya</taxon>
        <taxon>Basidiomycota</taxon>
        <taxon>Agaricomycotina</taxon>
        <taxon>Agaricomycetes</taxon>
        <taxon>Agaricomycetidae</taxon>
        <taxon>Agaricales</taxon>
        <taxon>Marasmiineae</taxon>
        <taxon>Marasmiaceae</taxon>
        <taxon>Moniliophthora</taxon>
    </lineage>
</organism>
<evidence type="ECO:0000313" key="2">
    <source>
        <dbReference type="Proteomes" id="UP000017559"/>
    </source>
</evidence>
<dbReference type="PANTHER" id="PTHR33050:SF7">
    <property type="entry name" value="RIBONUCLEASE H"/>
    <property type="match status" value="1"/>
</dbReference>
<dbReference type="InterPro" id="IPR052055">
    <property type="entry name" value="Hepadnavirus_pol/RT"/>
</dbReference>